<evidence type="ECO:0000256" key="1">
    <source>
        <dbReference type="ARBA" id="ARBA00022801"/>
    </source>
</evidence>
<dbReference type="Gene3D" id="3.90.1330.10">
    <property type="entry name" value="Alpha-glucuronidase, C-terminal domain"/>
    <property type="match status" value="1"/>
</dbReference>
<keyword evidence="1" id="KW-0378">Hydrolase</keyword>
<dbReference type="InterPro" id="IPR029018">
    <property type="entry name" value="Hex-like_dom2"/>
</dbReference>
<accession>A0AA90VLG0</accession>
<dbReference type="Pfam" id="PF07477">
    <property type="entry name" value="Glyco_hydro_67C"/>
    <property type="match status" value="1"/>
</dbReference>
<feature type="chain" id="PRO_5041647368" evidence="2">
    <location>
        <begin position="20"/>
        <end position="668"/>
    </location>
</feature>
<organism evidence="5 6">
    <name type="scientific">Segatella copri</name>
    <dbReference type="NCBI Taxonomy" id="165179"/>
    <lineage>
        <taxon>Bacteria</taxon>
        <taxon>Pseudomonadati</taxon>
        <taxon>Bacteroidota</taxon>
        <taxon>Bacteroidia</taxon>
        <taxon>Bacteroidales</taxon>
        <taxon>Prevotellaceae</taxon>
        <taxon>Segatella</taxon>
    </lineage>
</organism>
<dbReference type="PANTHER" id="PTHR39207">
    <property type="entry name" value="ALPHA-GLUCURONIDASE A"/>
    <property type="match status" value="1"/>
</dbReference>
<dbReference type="Proteomes" id="UP000421283">
    <property type="component" value="Unassembled WGS sequence"/>
</dbReference>
<dbReference type="InterPro" id="IPR017853">
    <property type="entry name" value="GH"/>
</dbReference>
<dbReference type="InterPro" id="IPR011099">
    <property type="entry name" value="Glyco_hydro_67_C"/>
</dbReference>
<dbReference type="PANTHER" id="PTHR39207:SF1">
    <property type="entry name" value="ALPHA-GLUCURONIDASE A"/>
    <property type="match status" value="1"/>
</dbReference>
<dbReference type="Pfam" id="PF07488">
    <property type="entry name" value="Glyco_hydro_67M"/>
    <property type="match status" value="1"/>
</dbReference>
<evidence type="ECO:0000256" key="2">
    <source>
        <dbReference type="SAM" id="SignalP"/>
    </source>
</evidence>
<dbReference type="RefSeq" id="WP_153139633.1">
    <property type="nucleotide sequence ID" value="NZ_VZAP01000166.1"/>
</dbReference>
<dbReference type="EMBL" id="VZAP01000166">
    <property type="protein sequence ID" value="MQO93680.1"/>
    <property type="molecule type" value="Genomic_DNA"/>
</dbReference>
<dbReference type="SUPFAM" id="SSF55545">
    <property type="entry name" value="beta-N-acetylhexosaminidase-like domain"/>
    <property type="match status" value="1"/>
</dbReference>
<sequence>MKKYLILLFTVLTSLHVSAQSDGSQLWLGKQYANSCQVISQLPNDATAKIAKQELENNWRGKNVELKIDKSLNLGEGYNIYARPAQQGDNILYEATITASNPIGLLYGAYELIRLQNTDAYNTGSGNQQNFSKAIDETEKPQVGLRILNHWDNLDGSIERGYAGKSIFKWEEIKLGKNGKGGSISKSLHDRLITYARANASLGINGSVLNNVNASPKMMTAEYINKVKIIANILRPYGIRVYLSINFASPMALGYTKTADPLDKKVQQWWKKKAKEIYATIPDFGGFLVKANSEGQPGPGDYHRTHADGANMLADAVKPYGGIIMWRSFVYGANHKGEDRVKQAVSEFKGMDGKFRDNVILQSKNGPLDFQPREPYAPIFDNIKQTPQIAELQITQEYLGQSKHLTYLAPMWKEFFGFVNPDRLVGISGVANIGDDANWCGHPFSQANWYAFGRLAWNPSLTAEEIAHEWLVQTYGNQNEKFTKPVEMMMMTSREACVNYMMPLGLHHIFKFDHHYGPEPDGFIASYPLEWCPVYYHKADAQGVGFDRSSKGTDAVGQYPEPYRSIYDNIATCPEEYLLWFHHVPWTYKMKSGSTLWQELCMKYNMGVAMVEVYRDFWHTSAKQYMKGHEQEWQHTDSLLNVQLENAKEWRNTCLKYFQTFSKMKIYE</sequence>
<dbReference type="AlphaFoldDB" id="A0AA90VLG0"/>
<reference evidence="6" key="1">
    <citation type="submission" date="2019-09" db="EMBL/GenBank/DDBJ databases">
        <title>Distinct polysaccharide growth profiles of human intestinal Prevotella copri isolates.</title>
        <authorList>
            <person name="Fehlner-Peach H."/>
            <person name="Magnabosco C."/>
            <person name="Raghavan V."/>
            <person name="Scher J.U."/>
            <person name="Tett A."/>
            <person name="Cox L.M."/>
            <person name="Gottsegen C."/>
            <person name="Watters A."/>
            <person name="Wiltshire- Gordon J.D."/>
            <person name="Segata N."/>
            <person name="Bonneau R."/>
            <person name="Littman D.R."/>
        </authorList>
    </citation>
    <scope>NUCLEOTIDE SEQUENCE [LARGE SCALE GENOMIC DNA]</scope>
    <source>
        <strain evidence="6">iAU3127</strain>
    </source>
</reference>
<comment type="caution">
    <text evidence="5">The sequence shown here is derived from an EMBL/GenBank/DDBJ whole genome shotgun (WGS) entry which is preliminary data.</text>
</comment>
<feature type="domain" description="Glycosyl hydrolase family 67 catalytic" evidence="4">
    <location>
        <begin position="128"/>
        <end position="418"/>
    </location>
</feature>
<dbReference type="InterPro" id="IPR037054">
    <property type="entry name" value="A-glucoronidase_C_sf"/>
</dbReference>
<dbReference type="GO" id="GO:0005576">
    <property type="term" value="C:extracellular region"/>
    <property type="evidence" value="ECO:0007669"/>
    <property type="project" value="InterPro"/>
</dbReference>
<evidence type="ECO:0000313" key="6">
    <source>
        <dbReference type="Proteomes" id="UP000421283"/>
    </source>
</evidence>
<gene>
    <name evidence="5" type="ORF">F7D31_13650</name>
</gene>
<dbReference type="GO" id="GO:0046559">
    <property type="term" value="F:alpha-glucuronidase activity"/>
    <property type="evidence" value="ECO:0007669"/>
    <property type="project" value="InterPro"/>
</dbReference>
<feature type="signal peptide" evidence="2">
    <location>
        <begin position="1"/>
        <end position="19"/>
    </location>
</feature>
<dbReference type="GO" id="GO:0045493">
    <property type="term" value="P:xylan catabolic process"/>
    <property type="evidence" value="ECO:0007669"/>
    <property type="project" value="InterPro"/>
</dbReference>
<name>A0AA90VLG0_9BACT</name>
<evidence type="ECO:0000313" key="5">
    <source>
        <dbReference type="EMBL" id="MQO93680.1"/>
    </source>
</evidence>
<dbReference type="SUPFAM" id="SSF51445">
    <property type="entry name" value="(Trans)glycosidases"/>
    <property type="match status" value="1"/>
</dbReference>
<evidence type="ECO:0000259" key="3">
    <source>
        <dbReference type="Pfam" id="PF07477"/>
    </source>
</evidence>
<protein>
    <submittedName>
        <fullName evidence="5">Alpha-glucuronidase</fullName>
    </submittedName>
</protein>
<dbReference type="InterPro" id="IPR011100">
    <property type="entry name" value="Glyco_hydro_67_cat"/>
</dbReference>
<dbReference type="Gene3D" id="3.20.20.80">
    <property type="entry name" value="Glycosidases"/>
    <property type="match status" value="1"/>
</dbReference>
<evidence type="ECO:0000259" key="4">
    <source>
        <dbReference type="Pfam" id="PF07488"/>
    </source>
</evidence>
<feature type="domain" description="Glycosyl hydrolase family 67 C-terminal" evidence="3">
    <location>
        <begin position="440"/>
        <end position="666"/>
    </location>
</feature>
<proteinExistence type="predicted"/>
<keyword evidence="2" id="KW-0732">Signal</keyword>
<dbReference type="GO" id="GO:0033939">
    <property type="term" value="F:xylan alpha-1,2-glucuronosidase activity"/>
    <property type="evidence" value="ECO:0007669"/>
    <property type="project" value="TreeGrafter"/>
</dbReference>